<feature type="domain" description="Ribosome maturation factor RimM PRC barrel" evidence="8">
    <location>
        <begin position="101"/>
        <end position="167"/>
    </location>
</feature>
<dbReference type="InterPro" id="IPR036976">
    <property type="entry name" value="RimM_N_sf"/>
</dbReference>
<protein>
    <recommendedName>
        <fullName evidence="5">Ribosome maturation factor RimM</fullName>
    </recommendedName>
</protein>
<comment type="subcellular location">
    <subcellularLocation>
        <location evidence="5">Cytoplasm</location>
    </subcellularLocation>
</comment>
<dbReference type="InterPro" id="IPR009000">
    <property type="entry name" value="Transl_B-barrel_sf"/>
</dbReference>
<comment type="subunit">
    <text evidence="5">Binds ribosomal protein uS19.</text>
</comment>
<dbReference type="GO" id="GO:0043022">
    <property type="term" value="F:ribosome binding"/>
    <property type="evidence" value="ECO:0007669"/>
    <property type="project" value="InterPro"/>
</dbReference>
<reference evidence="9 10" key="1">
    <citation type="submission" date="2021-06" db="EMBL/GenBank/DDBJ databases">
        <authorList>
            <person name="Grouzdev D.S."/>
            <person name="Koziaeva V."/>
        </authorList>
    </citation>
    <scope>NUCLEOTIDE SEQUENCE [LARGE SCALE GENOMIC DNA]</scope>
    <source>
        <strain evidence="9 10">22</strain>
    </source>
</reference>
<dbReference type="InterPro" id="IPR011033">
    <property type="entry name" value="PRC_barrel-like_sf"/>
</dbReference>
<name>A0A947D249_9HYPH</name>
<dbReference type="GO" id="GO:0005737">
    <property type="term" value="C:cytoplasm"/>
    <property type="evidence" value="ECO:0007669"/>
    <property type="project" value="UniProtKB-SubCell"/>
</dbReference>
<dbReference type="GO" id="GO:0006364">
    <property type="term" value="P:rRNA processing"/>
    <property type="evidence" value="ECO:0007669"/>
    <property type="project" value="UniProtKB-UniRule"/>
</dbReference>
<evidence type="ECO:0000256" key="1">
    <source>
        <dbReference type="ARBA" id="ARBA00022490"/>
    </source>
</evidence>
<dbReference type="Gene3D" id="2.30.30.240">
    <property type="entry name" value="PRC-barrel domain"/>
    <property type="match status" value="1"/>
</dbReference>
<feature type="region of interest" description="Disordered" evidence="6">
    <location>
        <begin position="169"/>
        <end position="229"/>
    </location>
</feature>
<evidence type="ECO:0000313" key="10">
    <source>
        <dbReference type="Proteomes" id="UP000766595"/>
    </source>
</evidence>
<dbReference type="SUPFAM" id="SSF50346">
    <property type="entry name" value="PRC-barrel domain"/>
    <property type="match status" value="1"/>
</dbReference>
<feature type="compositionally biased region" description="Low complexity" evidence="6">
    <location>
        <begin position="178"/>
        <end position="193"/>
    </location>
</feature>
<proteinExistence type="inferred from homology"/>
<evidence type="ECO:0000256" key="3">
    <source>
        <dbReference type="ARBA" id="ARBA00022552"/>
    </source>
</evidence>
<comment type="caution">
    <text evidence="9">The sequence shown here is derived from an EMBL/GenBank/DDBJ whole genome shotgun (WGS) entry which is preliminary data.</text>
</comment>
<dbReference type="RefSeq" id="WP_261968204.1">
    <property type="nucleotide sequence ID" value="NZ_JAHHZF010000004.1"/>
</dbReference>
<evidence type="ECO:0000256" key="2">
    <source>
        <dbReference type="ARBA" id="ARBA00022517"/>
    </source>
</evidence>
<comment type="similarity">
    <text evidence="5">Belongs to the RimM family.</text>
</comment>
<keyword evidence="10" id="KW-1185">Reference proteome</keyword>
<evidence type="ECO:0000256" key="4">
    <source>
        <dbReference type="ARBA" id="ARBA00023186"/>
    </source>
</evidence>
<feature type="domain" description="RimM N-terminal" evidence="7">
    <location>
        <begin position="8"/>
        <end position="86"/>
    </location>
</feature>
<dbReference type="AlphaFoldDB" id="A0A947D249"/>
<feature type="compositionally biased region" description="Basic residues" evidence="6">
    <location>
        <begin position="195"/>
        <end position="207"/>
    </location>
</feature>
<accession>A0A947D249</accession>
<evidence type="ECO:0000256" key="6">
    <source>
        <dbReference type="SAM" id="MobiDB-lite"/>
    </source>
</evidence>
<dbReference type="InterPro" id="IPR011961">
    <property type="entry name" value="RimM"/>
</dbReference>
<dbReference type="GO" id="GO:0005840">
    <property type="term" value="C:ribosome"/>
    <property type="evidence" value="ECO:0007669"/>
    <property type="project" value="InterPro"/>
</dbReference>
<dbReference type="Proteomes" id="UP000766595">
    <property type="component" value="Unassembled WGS sequence"/>
</dbReference>
<dbReference type="SUPFAM" id="SSF50447">
    <property type="entry name" value="Translation proteins"/>
    <property type="match status" value="1"/>
</dbReference>
<dbReference type="EMBL" id="JAHHZF010000004">
    <property type="protein sequence ID" value="MBT9289575.1"/>
    <property type="molecule type" value="Genomic_DNA"/>
</dbReference>
<keyword evidence="3 5" id="KW-0698">rRNA processing</keyword>
<evidence type="ECO:0000256" key="5">
    <source>
        <dbReference type="HAMAP-Rule" id="MF_00014"/>
    </source>
</evidence>
<evidence type="ECO:0000259" key="7">
    <source>
        <dbReference type="Pfam" id="PF01782"/>
    </source>
</evidence>
<dbReference type="Pfam" id="PF01782">
    <property type="entry name" value="RimM"/>
    <property type="match status" value="1"/>
</dbReference>
<evidence type="ECO:0000313" key="9">
    <source>
        <dbReference type="EMBL" id="MBT9289575.1"/>
    </source>
</evidence>
<dbReference type="PANTHER" id="PTHR33692">
    <property type="entry name" value="RIBOSOME MATURATION FACTOR RIMM"/>
    <property type="match status" value="1"/>
</dbReference>
<dbReference type="InterPro" id="IPR056792">
    <property type="entry name" value="PRC_RimM"/>
</dbReference>
<keyword evidence="1 5" id="KW-0963">Cytoplasm</keyword>
<dbReference type="Pfam" id="PF24986">
    <property type="entry name" value="PRC_RimM"/>
    <property type="match status" value="1"/>
</dbReference>
<keyword evidence="2 5" id="KW-0690">Ribosome biogenesis</keyword>
<dbReference type="PANTHER" id="PTHR33692:SF1">
    <property type="entry name" value="RIBOSOME MATURATION FACTOR RIMM"/>
    <property type="match status" value="1"/>
</dbReference>
<keyword evidence="4 5" id="KW-0143">Chaperone</keyword>
<organism evidence="9 10">
    <name type="scientific">Prosthecodimorpha staleyi</name>
    <dbReference type="NCBI Taxonomy" id="2840188"/>
    <lineage>
        <taxon>Bacteria</taxon>
        <taxon>Pseudomonadati</taxon>
        <taxon>Pseudomonadota</taxon>
        <taxon>Alphaproteobacteria</taxon>
        <taxon>Hyphomicrobiales</taxon>
        <taxon>Ancalomicrobiaceae</taxon>
        <taxon>Prosthecodimorpha</taxon>
    </lineage>
</organism>
<dbReference type="InterPro" id="IPR002676">
    <property type="entry name" value="RimM_N"/>
</dbReference>
<dbReference type="Gene3D" id="2.40.30.60">
    <property type="entry name" value="RimM"/>
    <property type="match status" value="1"/>
</dbReference>
<comment type="function">
    <text evidence="5">An accessory protein needed during the final step in the assembly of 30S ribosomal subunit, possibly for assembly of the head region. Essential for efficient processing of 16S rRNA. May be needed both before and after RbfA during the maturation of 16S rRNA. It has affinity for free ribosomal 30S subunits but not for 70S ribosomes.</text>
</comment>
<dbReference type="HAMAP" id="MF_00014">
    <property type="entry name" value="Ribosome_mat_RimM"/>
    <property type="match status" value="1"/>
</dbReference>
<gene>
    <name evidence="5 9" type="primary">rimM</name>
    <name evidence="9" type="ORF">KL771_08930</name>
</gene>
<dbReference type="NCBIfam" id="TIGR02273">
    <property type="entry name" value="16S_RimM"/>
    <property type="match status" value="1"/>
</dbReference>
<dbReference type="GO" id="GO:0042274">
    <property type="term" value="P:ribosomal small subunit biogenesis"/>
    <property type="evidence" value="ECO:0007669"/>
    <property type="project" value="UniProtKB-UniRule"/>
</dbReference>
<comment type="domain">
    <text evidence="5">The PRC barrel domain binds ribosomal protein uS19.</text>
</comment>
<evidence type="ECO:0000259" key="8">
    <source>
        <dbReference type="Pfam" id="PF24986"/>
    </source>
</evidence>
<sequence length="229" mass="23856">MAPKRILVGQIGAAHGIRGDVRVKSFTEPPEAIADYGPLASEDGRIALTVERQRPADTVLIVKFREVADRNRAEELNGTRLFVDRDALPAPEDEETFYQADLIGLRAEGADGTLYGTILAVPDFGAGDLLEIQPPAGSTVYLPFTRAFAPVVDVAGGRVVIEPPEGLFAGAEPDDEAAAAAEASGAAEGVEAGSLKRRPGRRRKGRKTSGDAADAVPAGSPDTAGGSEP</sequence>